<comment type="caution">
    <text evidence="2">The sequence shown here is derived from an EMBL/GenBank/DDBJ whole genome shotgun (WGS) entry which is preliminary data.</text>
</comment>
<evidence type="ECO:0000259" key="1">
    <source>
        <dbReference type="Pfam" id="PF02627"/>
    </source>
</evidence>
<evidence type="ECO:0000313" key="3">
    <source>
        <dbReference type="Proteomes" id="UP001596143"/>
    </source>
</evidence>
<name>A0ABW0U5G4_9BACI</name>
<proteinExistence type="predicted"/>
<evidence type="ECO:0000313" key="2">
    <source>
        <dbReference type="EMBL" id="MFC5627995.1"/>
    </source>
</evidence>
<dbReference type="Gene3D" id="1.20.1290.10">
    <property type="entry name" value="AhpD-like"/>
    <property type="match status" value="1"/>
</dbReference>
<keyword evidence="3" id="KW-1185">Reference proteome</keyword>
<dbReference type="InterPro" id="IPR004675">
    <property type="entry name" value="AhpD_core"/>
</dbReference>
<dbReference type="RefSeq" id="WP_270896722.1">
    <property type="nucleotide sequence ID" value="NZ_JBHSPF010000017.1"/>
</dbReference>
<feature type="domain" description="Carboxymuconolactone decarboxylase-like" evidence="1">
    <location>
        <begin position="12"/>
        <end position="93"/>
    </location>
</feature>
<dbReference type="Pfam" id="PF02627">
    <property type="entry name" value="CMD"/>
    <property type="match status" value="1"/>
</dbReference>
<dbReference type="EMBL" id="JBHSPF010000017">
    <property type="protein sequence ID" value="MFC5627995.1"/>
    <property type="molecule type" value="Genomic_DNA"/>
</dbReference>
<accession>A0ABW0U5G4</accession>
<dbReference type="InterPro" id="IPR003779">
    <property type="entry name" value="CMD-like"/>
</dbReference>
<protein>
    <submittedName>
        <fullName evidence="2">Carboxymuconolactone decarboxylase family protein</fullName>
    </submittedName>
</protein>
<sequence length="145" mass="17139">MNNRINYFKTAPKALENMMEMEKYTRNTSIDKKLRELIKIRVSQINGCSYCLNMHTKAAKKLKVTDEQIAQLKSWNESTLYNPKEKMALELAEHVTLIAEKGVSDEFYQRVREHYNEKEYVELIMIINQINMWNRLSISMGNTVK</sequence>
<reference evidence="3" key="1">
    <citation type="journal article" date="2019" name="Int. J. Syst. Evol. Microbiol.">
        <title>The Global Catalogue of Microorganisms (GCM) 10K type strain sequencing project: providing services to taxonomists for standard genome sequencing and annotation.</title>
        <authorList>
            <consortium name="The Broad Institute Genomics Platform"/>
            <consortium name="The Broad Institute Genome Sequencing Center for Infectious Disease"/>
            <person name="Wu L."/>
            <person name="Ma J."/>
        </authorList>
    </citation>
    <scope>NUCLEOTIDE SEQUENCE [LARGE SCALE GENOMIC DNA]</scope>
    <source>
        <strain evidence="3">CGMCC 1.15790</strain>
    </source>
</reference>
<dbReference type="NCBIfam" id="TIGR00778">
    <property type="entry name" value="ahpD_dom"/>
    <property type="match status" value="1"/>
</dbReference>
<organism evidence="2 3">
    <name type="scientific">Aliibacillus thermotolerans</name>
    <dbReference type="NCBI Taxonomy" id="1834418"/>
    <lineage>
        <taxon>Bacteria</taxon>
        <taxon>Bacillati</taxon>
        <taxon>Bacillota</taxon>
        <taxon>Bacilli</taxon>
        <taxon>Bacillales</taxon>
        <taxon>Bacillaceae</taxon>
        <taxon>Aliibacillus</taxon>
    </lineage>
</organism>
<gene>
    <name evidence="2" type="ORF">ACFPTR_03690</name>
</gene>
<dbReference type="Proteomes" id="UP001596143">
    <property type="component" value="Unassembled WGS sequence"/>
</dbReference>
<dbReference type="PANTHER" id="PTHR34846:SF10">
    <property type="entry name" value="CYTOPLASMIC PROTEIN"/>
    <property type="match status" value="1"/>
</dbReference>
<dbReference type="PANTHER" id="PTHR34846">
    <property type="entry name" value="4-CARBOXYMUCONOLACTONE DECARBOXYLASE FAMILY PROTEIN (AFU_ORTHOLOGUE AFUA_6G11590)"/>
    <property type="match status" value="1"/>
</dbReference>
<dbReference type="SUPFAM" id="SSF69118">
    <property type="entry name" value="AhpD-like"/>
    <property type="match status" value="1"/>
</dbReference>
<dbReference type="InterPro" id="IPR029032">
    <property type="entry name" value="AhpD-like"/>
</dbReference>